<dbReference type="GO" id="GO:0045087">
    <property type="term" value="P:innate immune response"/>
    <property type="evidence" value="ECO:0007669"/>
    <property type="project" value="TreeGrafter"/>
</dbReference>
<dbReference type="EMBL" id="MRZV01000626">
    <property type="protein sequence ID" value="PIK46709.1"/>
    <property type="molecule type" value="Genomic_DNA"/>
</dbReference>
<feature type="domain" description="Antistasin-like" evidence="3">
    <location>
        <begin position="916"/>
        <end position="941"/>
    </location>
</feature>
<feature type="domain" description="Antistasin-like" evidence="3">
    <location>
        <begin position="947"/>
        <end position="972"/>
    </location>
</feature>
<dbReference type="InterPro" id="IPR050514">
    <property type="entry name" value="WAP_four-disulfide_core"/>
</dbReference>
<dbReference type="PROSITE" id="PS51252">
    <property type="entry name" value="ANTISTASIN"/>
    <property type="match status" value="22"/>
</dbReference>
<feature type="domain" description="Antistasin-like" evidence="3">
    <location>
        <begin position="310"/>
        <end position="335"/>
    </location>
</feature>
<feature type="domain" description="Antistasin-like" evidence="3">
    <location>
        <begin position="1"/>
        <end position="19"/>
    </location>
</feature>
<feature type="domain" description="Antistasin-like" evidence="3">
    <location>
        <begin position="455"/>
        <end position="480"/>
    </location>
</feature>
<feature type="domain" description="WAP" evidence="4">
    <location>
        <begin position="257"/>
        <end position="306"/>
    </location>
</feature>
<feature type="domain" description="Antistasin-like" evidence="3">
    <location>
        <begin position="392"/>
        <end position="417"/>
    </location>
</feature>
<feature type="domain" description="Antistasin-like" evidence="3">
    <location>
        <begin position="50"/>
        <end position="75"/>
    </location>
</feature>
<evidence type="ECO:0000259" key="4">
    <source>
        <dbReference type="PROSITE" id="PS51390"/>
    </source>
</evidence>
<dbReference type="SUPFAM" id="SSF57262">
    <property type="entry name" value="Leech antihemostatic proteins"/>
    <property type="match status" value="22"/>
</dbReference>
<feature type="domain" description="WAP" evidence="4">
    <location>
        <begin position="79"/>
        <end position="126"/>
    </location>
</feature>
<dbReference type="SUPFAM" id="SSF57256">
    <property type="entry name" value="Elafin-like"/>
    <property type="match status" value="4"/>
</dbReference>
<name>A0A2G8KFH3_STIJA</name>
<feature type="domain" description="Antistasin-like" evidence="3">
    <location>
        <begin position="1062"/>
        <end position="1087"/>
    </location>
</feature>
<dbReference type="Gene3D" id="4.10.75.10">
    <property type="entry name" value="Elafin-like"/>
    <property type="match status" value="7"/>
</dbReference>
<feature type="domain" description="WAP" evidence="4">
    <location>
        <begin position="614"/>
        <end position="659"/>
    </location>
</feature>
<dbReference type="FunFam" id="4.10.75.10:FF:000001">
    <property type="entry name" value="Anosmin 1"/>
    <property type="match status" value="1"/>
</dbReference>
<accession>A0A2G8KFH3</accession>
<feature type="domain" description="Antistasin-like" evidence="3">
    <location>
        <begin position="858"/>
        <end position="883"/>
    </location>
</feature>
<feature type="domain" description="WAP" evidence="4">
    <location>
        <begin position="744"/>
        <end position="793"/>
    </location>
</feature>
<feature type="domain" description="Antistasin-like" evidence="3">
    <location>
        <begin position="1092"/>
        <end position="1117"/>
    </location>
</feature>
<dbReference type="GO" id="GO:0005615">
    <property type="term" value="C:extracellular space"/>
    <property type="evidence" value="ECO:0007669"/>
    <property type="project" value="TreeGrafter"/>
</dbReference>
<proteinExistence type="predicted"/>
<dbReference type="Gene3D" id="2.10.22.10">
    <property type="entry name" value="Antistasin, domain 1"/>
    <property type="match status" value="19"/>
</dbReference>
<organism evidence="5 6">
    <name type="scientific">Stichopus japonicus</name>
    <name type="common">Sea cucumber</name>
    <dbReference type="NCBI Taxonomy" id="307972"/>
    <lineage>
        <taxon>Eukaryota</taxon>
        <taxon>Metazoa</taxon>
        <taxon>Echinodermata</taxon>
        <taxon>Eleutherozoa</taxon>
        <taxon>Echinozoa</taxon>
        <taxon>Holothuroidea</taxon>
        <taxon>Aspidochirotacea</taxon>
        <taxon>Aspidochirotida</taxon>
        <taxon>Stichopodidae</taxon>
        <taxon>Apostichopus</taxon>
    </lineage>
</organism>
<dbReference type="Pfam" id="PF00095">
    <property type="entry name" value="WAP"/>
    <property type="match status" value="10"/>
</dbReference>
<feature type="domain" description="Antistasin-like" evidence="3">
    <location>
        <begin position="1034"/>
        <end position="1059"/>
    </location>
</feature>
<protein>
    <submittedName>
        <fullName evidence="5">Putative prestalk protein</fullName>
    </submittedName>
</protein>
<dbReference type="PRINTS" id="PR00003">
    <property type="entry name" value="4DISULPHCORE"/>
</dbReference>
<dbReference type="STRING" id="307972.A0A2G8KFH3"/>
<comment type="caution">
    <text evidence="5">The sequence shown here is derived from an EMBL/GenBank/DDBJ whole genome shotgun (WGS) entry which is preliminary data.</text>
</comment>
<dbReference type="SMART" id="SM00217">
    <property type="entry name" value="WAP"/>
    <property type="match status" value="10"/>
</dbReference>
<keyword evidence="2" id="KW-1015">Disulfide bond</keyword>
<reference evidence="5 6" key="1">
    <citation type="journal article" date="2017" name="PLoS Biol.">
        <title>The sea cucumber genome provides insights into morphological evolution and visceral regeneration.</title>
        <authorList>
            <person name="Zhang X."/>
            <person name="Sun L."/>
            <person name="Yuan J."/>
            <person name="Sun Y."/>
            <person name="Gao Y."/>
            <person name="Zhang L."/>
            <person name="Li S."/>
            <person name="Dai H."/>
            <person name="Hamel J.F."/>
            <person name="Liu C."/>
            <person name="Yu Y."/>
            <person name="Liu S."/>
            <person name="Lin W."/>
            <person name="Guo K."/>
            <person name="Jin S."/>
            <person name="Xu P."/>
            <person name="Storey K.B."/>
            <person name="Huan P."/>
            <person name="Zhang T."/>
            <person name="Zhou Y."/>
            <person name="Zhang J."/>
            <person name="Lin C."/>
            <person name="Li X."/>
            <person name="Xing L."/>
            <person name="Huo D."/>
            <person name="Sun M."/>
            <person name="Wang L."/>
            <person name="Mercier A."/>
            <person name="Li F."/>
            <person name="Yang H."/>
            <person name="Xiang J."/>
        </authorList>
    </citation>
    <scope>NUCLEOTIDE SEQUENCE [LARGE SCALE GENOMIC DNA]</scope>
    <source>
        <strain evidence="5">Shaxun</strain>
        <tissue evidence="5">Muscle</tissue>
    </source>
</reference>
<dbReference type="GO" id="GO:0004867">
    <property type="term" value="F:serine-type endopeptidase inhibitor activity"/>
    <property type="evidence" value="ECO:0007669"/>
    <property type="project" value="InterPro"/>
</dbReference>
<dbReference type="Pfam" id="PF02822">
    <property type="entry name" value="Antistasin"/>
    <property type="match status" value="22"/>
</dbReference>
<dbReference type="InterPro" id="IPR011061">
    <property type="entry name" value="Hirudin/antistatin"/>
</dbReference>
<evidence type="ECO:0000313" key="6">
    <source>
        <dbReference type="Proteomes" id="UP000230750"/>
    </source>
</evidence>
<dbReference type="InterPro" id="IPR008197">
    <property type="entry name" value="WAP_dom"/>
</dbReference>
<keyword evidence="1" id="KW-0732">Signal</keyword>
<dbReference type="InterPro" id="IPR006150">
    <property type="entry name" value="Cys_repeat_1"/>
</dbReference>
<dbReference type="GO" id="GO:0019731">
    <property type="term" value="P:antibacterial humoral response"/>
    <property type="evidence" value="ECO:0007669"/>
    <property type="project" value="TreeGrafter"/>
</dbReference>
<feature type="domain" description="Antistasin-like" evidence="3">
    <location>
        <begin position="537"/>
        <end position="562"/>
    </location>
</feature>
<dbReference type="CDD" id="cd00199">
    <property type="entry name" value="WAP"/>
    <property type="match status" value="2"/>
</dbReference>
<feature type="domain" description="WAP" evidence="4">
    <location>
        <begin position="337"/>
        <end position="386"/>
    </location>
</feature>
<dbReference type="OrthoDB" id="10021323at2759"/>
<feature type="domain" description="Antistasin-like" evidence="3">
    <location>
        <begin position="975"/>
        <end position="1000"/>
    </location>
</feature>
<dbReference type="InterPro" id="IPR036645">
    <property type="entry name" value="Elafin-like_sf"/>
</dbReference>
<feature type="domain" description="Antistasin-like" evidence="3">
    <location>
        <begin position="715"/>
        <end position="740"/>
    </location>
</feature>
<keyword evidence="6" id="KW-1185">Reference proteome</keyword>
<feature type="domain" description="WAP" evidence="4">
    <location>
        <begin position="484"/>
        <end position="531"/>
    </location>
</feature>
<feature type="domain" description="Antistasin-like" evidence="3">
    <location>
        <begin position="1006"/>
        <end position="1031"/>
    </location>
</feature>
<evidence type="ECO:0000256" key="2">
    <source>
        <dbReference type="ARBA" id="ARBA00023157"/>
    </source>
</evidence>
<evidence type="ECO:0000259" key="3">
    <source>
        <dbReference type="PROSITE" id="PS51252"/>
    </source>
</evidence>
<sequence>MFCPYGFKTDADGCELCECNDCPPVMCTMFCENGFQKDDNGCNTCVCNQCPQVRCRMGCPWGFKLDDNGCEICECNDQTEIHPGTCPAVPADTMGICAEMCNHDGGCADSEKCCSNGCGHQCMPAIPDKEPCADVMCMMYCPNGYKQDDNGCDICECIPRPVIHEGQCPALPSDAVGICAEMCSSDGDCGTHEKCCSNGCGHVCLAAVIPPPDKEGSCPVPTGFGICSEECSSDHDCDGVKKCCSNGCGHVCLEPVEEVHEGVCPVGLLEDGVSGICVDSCSGDEHCAADQKCCSNGCGHVCITSEKETCPRFTCRMFCPFGFQRDENDCEICQCYEPVHPGQCPVGKLSEGISGACVESCSNDNDCSAEEKCCSNGCGHTCMPAEVITPTCPPVMCALFCQYGFKQDSNGCDTCVCNERPCDDVMCMMYCPYGYKNDQTTGCPICACKETPDHCSDVMCMMFCDFGFKKDSSGCEICDCASPPVIHEGTCPAVEEGVFGICSDLCTNDGDCLSNEKCCSNGCGHVCKPAEDVPVPCDDVMCMMWCPYGFKVDANGCEMCECEPQKVIHDGQCPDVIVEPRFICIPECNHDGDCSTDEKCCSANGRFVCIPSVPLVKEGDCPAPEGFGICPEDCSGDSDCSGAKKCCSNGCGHICMDPLPVVRPGTCPVNFLPEGNSGICSESCSSDSDCSVNQKCCSNGCGHTCMDVVDTPPICDSMMCRMFCPHGFERDEQGCEICQCHEPVVDHPGECPLGRVPSGSVGICMEECSSDNDCSTSQKCCSNGCGHSCLEAINAPVVCSQQRCRMSCPYGFKTDQDGCELCACEECPPVMCAMFCEHGYQTDDNGCDICVCNQAPVCPEFMCSMFCEHGFMTDDNGCDICVCQPAPCPGVRCRMGCEFGFQTDENGCEICACNDCPPIMCALYCEHGYQADVHGCDTCVCNPPPTCPEMMCMMFCEHGFQTDANGCDICVCNTCPPVMCALFCEHGFKKDASGCDTCVCNPPPVCSQQRCRMFCPNGFKTDANGCDLCECEECPPVMCAMFCEHGFQTDDNGCDICVCNTCPPVMCALFCEHGFEQDSNGCDTCVCKPEPCPSFMCNMYCPYGFQKTDEGCDMCVCNDQPDICPEVRCRMFCPNGFQRDQNGCEICQCTEVPEIHLGNCPALAEDALASA</sequence>
<dbReference type="InterPro" id="IPR004094">
    <property type="entry name" value="Antistasin-like"/>
</dbReference>
<feature type="domain" description="Antistasin-like" evidence="3">
    <location>
        <begin position="799"/>
        <end position="824"/>
    </location>
</feature>
<dbReference type="SMART" id="SM00289">
    <property type="entry name" value="WR1"/>
    <property type="match status" value="6"/>
</dbReference>
<evidence type="ECO:0000313" key="5">
    <source>
        <dbReference type="EMBL" id="PIK46709.1"/>
    </source>
</evidence>
<feature type="domain" description="WAP" evidence="4">
    <location>
        <begin position="211"/>
        <end position="256"/>
    </location>
</feature>
<dbReference type="PANTHER" id="PTHR19441">
    <property type="entry name" value="WHEY ACDIC PROTEIN WAP"/>
    <property type="match status" value="1"/>
</dbReference>
<feature type="domain" description="WAP" evidence="4">
    <location>
        <begin position="566"/>
        <end position="613"/>
    </location>
</feature>
<gene>
    <name evidence="5" type="ORF">BSL78_16421</name>
</gene>
<evidence type="ECO:0000256" key="1">
    <source>
        <dbReference type="ARBA" id="ARBA00022729"/>
    </source>
</evidence>
<feature type="domain" description="Antistasin-like" evidence="3">
    <location>
        <begin position="417"/>
        <end position="448"/>
    </location>
</feature>
<dbReference type="PROSITE" id="PS51390">
    <property type="entry name" value="WAP"/>
    <property type="match status" value="10"/>
</dbReference>
<feature type="domain" description="Antistasin-like" evidence="3">
    <location>
        <begin position="22"/>
        <end position="47"/>
    </location>
</feature>
<feature type="domain" description="WAP" evidence="4">
    <location>
        <begin position="161"/>
        <end position="208"/>
    </location>
</feature>
<feature type="domain" description="Antistasin-like" evidence="3">
    <location>
        <begin position="1124"/>
        <end position="1149"/>
    </location>
</feature>
<feature type="domain" description="Antistasin-like" evidence="3">
    <location>
        <begin position="888"/>
        <end position="913"/>
    </location>
</feature>
<dbReference type="AlphaFoldDB" id="A0A2G8KFH3"/>
<dbReference type="Proteomes" id="UP000230750">
    <property type="component" value="Unassembled WGS sequence"/>
</dbReference>
<feature type="domain" description="WAP" evidence="4">
    <location>
        <begin position="660"/>
        <end position="709"/>
    </location>
</feature>
<feature type="domain" description="Antistasin-like" evidence="3">
    <location>
        <begin position="827"/>
        <end position="852"/>
    </location>
</feature>
<feature type="domain" description="Antistasin-like" evidence="3">
    <location>
        <begin position="132"/>
        <end position="157"/>
    </location>
</feature>
<dbReference type="PANTHER" id="PTHR19441:SF30">
    <property type="entry name" value="ELAFIN"/>
    <property type="match status" value="1"/>
</dbReference>